<keyword evidence="3" id="KW-1185">Reference proteome</keyword>
<dbReference type="InterPro" id="IPR036691">
    <property type="entry name" value="Endo/exonu/phosph_ase_sf"/>
</dbReference>
<dbReference type="Proteomes" id="UP000267003">
    <property type="component" value="Unassembled WGS sequence"/>
</dbReference>
<feature type="domain" description="Endonuclease/exonuclease/phosphatase" evidence="1">
    <location>
        <begin position="122"/>
        <end position="386"/>
    </location>
</feature>
<dbReference type="AlphaFoldDB" id="A0A3A8PI33"/>
<feature type="non-terminal residue" evidence="2">
    <location>
        <position position="415"/>
    </location>
</feature>
<evidence type="ECO:0000313" key="2">
    <source>
        <dbReference type="EMBL" id="RKH52182.1"/>
    </source>
</evidence>
<dbReference type="InterPro" id="IPR005135">
    <property type="entry name" value="Endo/exonuclease/phosphatase"/>
</dbReference>
<accession>A0A3A8PI33</accession>
<dbReference type="GO" id="GO:0004519">
    <property type="term" value="F:endonuclease activity"/>
    <property type="evidence" value="ECO:0007669"/>
    <property type="project" value="UniProtKB-KW"/>
</dbReference>
<dbReference type="Gene3D" id="3.60.10.10">
    <property type="entry name" value="Endonuclease/exonuclease/phosphatase"/>
    <property type="match status" value="1"/>
</dbReference>
<sequence>MRLQDARGSASRWLHPPDVTRGEEDLLVRRHPLGQKRLPLAGVSMEGTQDVSASGDVRTWPLAAALIGREKHMEPSKRVPCPRTLASPLTALVLALAAVVLMAPIPPDDPARDYSERIFIGQFNMAGGADEYADAGRKAPDALVRSIKGRSPELAFVTINEGCKDWLDYLDEQLPDYNVQFDPVLKSDDKGNLQLQPCKHGSLFGNAIIYRKSFSGLQMKSYDLQSGPNREQRRMLCLNSDSKRLVVCAVHLVNGGENREQREREAERARSVLAENYAGYTVILGGDLNDEPGSEALSSFYLSDYGQGAHGAFKEVDSPCGDDIKERDFCRDGEHTHGELPKGGGPFGEVPRDTFGGINEKFDYLFVSPEVTVHDADATKSLYSDHDPLWAVECLMRLQDARGSASRWLHPPDVT</sequence>
<comment type="caution">
    <text evidence="2">The sequence shown here is derived from an EMBL/GenBank/DDBJ whole genome shotgun (WGS) entry which is preliminary data.</text>
</comment>
<dbReference type="Pfam" id="PF03372">
    <property type="entry name" value="Exo_endo_phos"/>
    <property type="match status" value="1"/>
</dbReference>
<dbReference type="SUPFAM" id="SSF56219">
    <property type="entry name" value="DNase I-like"/>
    <property type="match status" value="1"/>
</dbReference>
<keyword evidence="2" id="KW-0269">Exonuclease</keyword>
<name>A0A3A8PI33_9BACT</name>
<keyword evidence="2" id="KW-0378">Hydrolase</keyword>
<proteinExistence type="predicted"/>
<organism evidence="2 3">
    <name type="scientific">Corallococcus aberystwythensis</name>
    <dbReference type="NCBI Taxonomy" id="2316722"/>
    <lineage>
        <taxon>Bacteria</taxon>
        <taxon>Pseudomonadati</taxon>
        <taxon>Myxococcota</taxon>
        <taxon>Myxococcia</taxon>
        <taxon>Myxococcales</taxon>
        <taxon>Cystobacterineae</taxon>
        <taxon>Myxococcaceae</taxon>
        <taxon>Corallococcus</taxon>
    </lineage>
</organism>
<keyword evidence="2" id="KW-0540">Nuclease</keyword>
<protein>
    <submittedName>
        <fullName evidence="2">Endonuclease/exonuclease/phosphatase family protein</fullName>
    </submittedName>
</protein>
<evidence type="ECO:0000259" key="1">
    <source>
        <dbReference type="Pfam" id="PF03372"/>
    </source>
</evidence>
<dbReference type="EMBL" id="RAWK01000450">
    <property type="protein sequence ID" value="RKH52182.1"/>
    <property type="molecule type" value="Genomic_DNA"/>
</dbReference>
<gene>
    <name evidence="2" type="ORF">D7W81_40020</name>
</gene>
<dbReference type="GO" id="GO:0004527">
    <property type="term" value="F:exonuclease activity"/>
    <property type="evidence" value="ECO:0007669"/>
    <property type="project" value="UniProtKB-KW"/>
</dbReference>
<reference evidence="3" key="1">
    <citation type="submission" date="2018-09" db="EMBL/GenBank/DDBJ databases">
        <authorList>
            <person name="Livingstone P.G."/>
            <person name="Whitworth D.E."/>
        </authorList>
    </citation>
    <scope>NUCLEOTIDE SEQUENCE [LARGE SCALE GENOMIC DNA]</scope>
    <source>
        <strain evidence="3">AB050A</strain>
    </source>
</reference>
<evidence type="ECO:0000313" key="3">
    <source>
        <dbReference type="Proteomes" id="UP000267003"/>
    </source>
</evidence>
<keyword evidence="2" id="KW-0255">Endonuclease</keyword>